<protein>
    <submittedName>
        <fullName evidence="2">Uncharacterized protein</fullName>
    </submittedName>
</protein>
<accession>A0AA96PPT5</accession>
<keyword evidence="3" id="KW-1185">Reference proteome</keyword>
<proteinExistence type="predicted"/>
<feature type="compositionally biased region" description="Acidic residues" evidence="1">
    <location>
        <begin position="103"/>
        <end position="116"/>
    </location>
</feature>
<feature type="region of interest" description="Disordered" evidence="1">
    <location>
        <begin position="97"/>
        <end position="116"/>
    </location>
</feature>
<sequence>MLTIKSEVSTRIVAGSLVKEEFFYVADEAGNLVGRKSHGSEAEAQAELSGLAGYAEGLEFARAQFPELGDKAHVGKANVIAEFLSWKEAGKPVKEAKAASDEATAEVAEDGTEGAF</sequence>
<evidence type="ECO:0000313" key="3">
    <source>
        <dbReference type="Proteomes" id="UP001301544"/>
    </source>
</evidence>
<organism evidence="2 3">
    <name type="scientific">Klebsiella phage KL01</name>
    <dbReference type="NCBI Taxonomy" id="3077152"/>
    <lineage>
        <taxon>Viruses</taxon>
        <taxon>Duplodnaviria</taxon>
        <taxon>Heunggongvirae</taxon>
        <taxon>Uroviricota</taxon>
        <taxon>Caudoviricetes</taxon>
        <taxon>Autographivirales</taxon>
        <taxon>Autographivirales incertae sedis</taxon>
        <taxon>Reminisvirus</taxon>
        <taxon>Reminisvirus KL01</taxon>
    </lineage>
</organism>
<dbReference type="EMBL" id="OR591532">
    <property type="protein sequence ID" value="WNV46828.1"/>
    <property type="molecule type" value="Genomic_DNA"/>
</dbReference>
<dbReference type="Proteomes" id="UP001301544">
    <property type="component" value="Segment"/>
</dbReference>
<reference evidence="2 3" key="1">
    <citation type="submission" date="2023-09" db="EMBL/GenBank/DDBJ databases">
        <title>A novel Klebsiella quasipneumoniae phage indicates co-existence of ecological risk and microbial resource in karst system.</title>
        <authorList>
            <person name="Liu Y."/>
        </authorList>
    </citation>
    <scope>NUCLEOTIDE SEQUENCE [LARGE SCALE GENOMIC DNA]</scope>
</reference>
<name>A0AA96PPT5_9CAUD</name>
<evidence type="ECO:0000313" key="2">
    <source>
        <dbReference type="EMBL" id="WNV46828.1"/>
    </source>
</evidence>
<evidence type="ECO:0000256" key="1">
    <source>
        <dbReference type="SAM" id="MobiDB-lite"/>
    </source>
</evidence>